<keyword evidence="5 9" id="KW-0136">Cellulose degradation</keyword>
<dbReference type="Gene3D" id="2.70.100.10">
    <property type="entry name" value="Glycoside hydrolase, family 7, domain"/>
    <property type="match status" value="1"/>
</dbReference>
<evidence type="ECO:0000256" key="8">
    <source>
        <dbReference type="ARBA" id="ARBA00023326"/>
    </source>
</evidence>
<evidence type="ECO:0000256" key="2">
    <source>
        <dbReference type="ARBA" id="ARBA00006044"/>
    </source>
</evidence>
<dbReference type="InterPro" id="IPR001722">
    <property type="entry name" value="Glyco_hydro_7"/>
</dbReference>
<dbReference type="InterPro" id="IPR037019">
    <property type="entry name" value="Glyco_hydro_7_sf"/>
</dbReference>
<keyword evidence="12" id="KW-1185">Reference proteome</keyword>
<keyword evidence="7 9" id="KW-0326">Glycosidase</keyword>
<dbReference type="Pfam" id="PF00840">
    <property type="entry name" value="Glyco_hydro_7"/>
    <property type="match status" value="1"/>
</dbReference>
<keyword evidence="3 10" id="KW-0732">Signal</keyword>
<evidence type="ECO:0000256" key="7">
    <source>
        <dbReference type="ARBA" id="ARBA00023295"/>
    </source>
</evidence>
<sequence length="450" mass="49151">MVFARRGIVWWMSCLSAMRIVDGQSASRREPEANLAFDIETCTVADGCRKVPGKLTLDADWRAVKDGRTGQKDCLDRQTGQWDQALCPDPLTCAQNCALGRVDYSQERITTNSLADSLDLKLFKPEGHREGSRLYLLDQQDQYRLFFLLNKELAFDIDVSNAPCGVAPAVYFSAMKGDGGASPSNTAGPTYGTGYCDAQGPRNMHFVQGKANLAGEVGYACPELDIWEGNSISQSFAVHNCDDVDARTCSGKNCGKMCDGSGCDFASYRMGNTSFYGPLKRVDTTKKFTVVTQFITADQSDSGELVEIRRYYRQAGRRIENSLVEIPSAGTNGSSRPLRSDSLSDQFCDQVERSFGRTDGFRRMGGMRKMGQSLAQGMVLVFTIWADHVRGMSWLDGIAPHPDPLKPGSASRGTCPPGVGLPSNIKKLHPDAGAVFSNIRVGPIGSTYRN</sequence>
<organism evidence="11 12">
    <name type="scientific">Puccinia sorghi</name>
    <dbReference type="NCBI Taxonomy" id="27349"/>
    <lineage>
        <taxon>Eukaryota</taxon>
        <taxon>Fungi</taxon>
        <taxon>Dikarya</taxon>
        <taxon>Basidiomycota</taxon>
        <taxon>Pucciniomycotina</taxon>
        <taxon>Pucciniomycetes</taxon>
        <taxon>Pucciniales</taxon>
        <taxon>Pucciniaceae</taxon>
        <taxon>Puccinia</taxon>
    </lineage>
</organism>
<evidence type="ECO:0000256" key="3">
    <source>
        <dbReference type="ARBA" id="ARBA00022729"/>
    </source>
</evidence>
<dbReference type="AlphaFoldDB" id="A0A0L6VL69"/>
<evidence type="ECO:0000256" key="9">
    <source>
        <dbReference type="RuleBase" id="RU361164"/>
    </source>
</evidence>
<evidence type="ECO:0000256" key="6">
    <source>
        <dbReference type="ARBA" id="ARBA00023277"/>
    </source>
</evidence>
<accession>A0A0L6VL69</accession>
<evidence type="ECO:0000256" key="1">
    <source>
        <dbReference type="ARBA" id="ARBA00001641"/>
    </source>
</evidence>
<evidence type="ECO:0000313" key="12">
    <source>
        <dbReference type="Proteomes" id="UP000037035"/>
    </source>
</evidence>
<evidence type="ECO:0000256" key="5">
    <source>
        <dbReference type="ARBA" id="ARBA00023001"/>
    </source>
</evidence>
<dbReference type="InterPro" id="IPR013320">
    <property type="entry name" value="ConA-like_dom_sf"/>
</dbReference>
<evidence type="ECO:0000313" key="11">
    <source>
        <dbReference type="EMBL" id="KNZ61518.1"/>
    </source>
</evidence>
<dbReference type="PANTHER" id="PTHR33753:SF2">
    <property type="entry name" value="GLYCOSIDE HYDROLASE FAMILY 7 PROTEIN"/>
    <property type="match status" value="1"/>
</dbReference>
<evidence type="ECO:0000256" key="10">
    <source>
        <dbReference type="SAM" id="SignalP"/>
    </source>
</evidence>
<keyword evidence="6" id="KW-0119">Carbohydrate metabolism</keyword>
<comment type="similarity">
    <text evidence="2 9">Belongs to the glycosyl hydrolase 7 (cellulase C) family.</text>
</comment>
<dbReference type="VEuPathDB" id="FungiDB:VP01_138g4"/>
<dbReference type="GO" id="GO:0030245">
    <property type="term" value="P:cellulose catabolic process"/>
    <property type="evidence" value="ECO:0007669"/>
    <property type="project" value="UniProtKB-KW"/>
</dbReference>
<dbReference type="EMBL" id="LAVV01004332">
    <property type="protein sequence ID" value="KNZ61518.1"/>
    <property type="molecule type" value="Genomic_DNA"/>
</dbReference>
<name>A0A0L6VL69_9BASI</name>
<comment type="catalytic activity">
    <reaction evidence="1">
        <text>Hydrolysis of (1-&gt;4)-beta-D-glucosidic linkages in cellulose and cellotetraose, releasing cellobiose from the non-reducing ends of the chains.</text>
        <dbReference type="EC" id="3.2.1.91"/>
    </reaction>
</comment>
<feature type="signal peptide" evidence="10">
    <location>
        <begin position="1"/>
        <end position="23"/>
    </location>
</feature>
<proteinExistence type="inferred from homology"/>
<comment type="caution">
    <text evidence="11">The sequence shown here is derived from an EMBL/GenBank/DDBJ whole genome shotgun (WGS) entry which is preliminary data.</text>
</comment>
<keyword evidence="8 9" id="KW-0624">Polysaccharide degradation</keyword>
<dbReference type="Proteomes" id="UP000037035">
    <property type="component" value="Unassembled WGS sequence"/>
</dbReference>
<dbReference type="EC" id="3.2.1.-" evidence="9"/>
<dbReference type="STRING" id="27349.A0A0L6VL69"/>
<dbReference type="SUPFAM" id="SSF49899">
    <property type="entry name" value="Concanavalin A-like lectins/glucanases"/>
    <property type="match status" value="1"/>
</dbReference>
<feature type="chain" id="PRO_5005568627" description="Glucanase" evidence="10">
    <location>
        <begin position="24"/>
        <end position="450"/>
    </location>
</feature>
<protein>
    <recommendedName>
        <fullName evidence="9">Glucanase</fullName>
        <ecNumber evidence="9">3.2.1.-</ecNumber>
    </recommendedName>
</protein>
<reference evidence="11 12" key="1">
    <citation type="submission" date="2015-08" db="EMBL/GenBank/DDBJ databases">
        <title>Next Generation Sequencing and Analysis of the Genome of Puccinia sorghi L Schw, the Causal Agent of Maize Common Rust.</title>
        <authorList>
            <person name="Rochi L."/>
            <person name="Burguener G."/>
            <person name="Darino M."/>
            <person name="Turjanski A."/>
            <person name="Kreff E."/>
            <person name="Dieguez M.J."/>
            <person name="Sacco F."/>
        </authorList>
    </citation>
    <scope>NUCLEOTIDE SEQUENCE [LARGE SCALE GENOMIC DNA]</scope>
    <source>
        <strain evidence="11 12">RO10H11247</strain>
    </source>
</reference>
<evidence type="ECO:0000256" key="4">
    <source>
        <dbReference type="ARBA" id="ARBA00022801"/>
    </source>
</evidence>
<dbReference type="PANTHER" id="PTHR33753">
    <property type="entry name" value="1,4-BETA-D-GLUCAN CELLOBIOHYDROLASE B"/>
    <property type="match status" value="1"/>
</dbReference>
<dbReference type="PRINTS" id="PR00734">
    <property type="entry name" value="GLHYDRLASE7"/>
</dbReference>
<dbReference type="OrthoDB" id="412382at2759"/>
<gene>
    <name evidence="11" type="ORF">VP01_138g4</name>
</gene>
<dbReference type="GO" id="GO:0016162">
    <property type="term" value="F:cellulose 1,4-beta-cellobiosidase activity"/>
    <property type="evidence" value="ECO:0007669"/>
    <property type="project" value="UniProtKB-EC"/>
</dbReference>
<keyword evidence="4 9" id="KW-0378">Hydrolase</keyword>